<evidence type="ECO:0000256" key="4">
    <source>
        <dbReference type="ARBA" id="ARBA00023002"/>
    </source>
</evidence>
<evidence type="ECO:0000259" key="11">
    <source>
        <dbReference type="Pfam" id="PF07732"/>
    </source>
</evidence>
<dbReference type="PANTHER" id="PTHR11709:SF488">
    <property type="entry name" value="LACCASE-RELATED"/>
    <property type="match status" value="1"/>
</dbReference>
<feature type="signal peptide" evidence="8">
    <location>
        <begin position="1"/>
        <end position="24"/>
    </location>
</feature>
<feature type="domain" description="Plastocyanin-like" evidence="10">
    <location>
        <begin position="523"/>
        <end position="635"/>
    </location>
</feature>
<dbReference type="GO" id="GO:0016491">
    <property type="term" value="F:oxidoreductase activity"/>
    <property type="evidence" value="ECO:0007669"/>
    <property type="project" value="UniProtKB-KW"/>
</dbReference>
<feature type="domain" description="Plastocyanin-like" evidence="9">
    <location>
        <begin position="342"/>
        <end position="426"/>
    </location>
</feature>
<dbReference type="Pfam" id="PF00394">
    <property type="entry name" value="Cu-oxidase"/>
    <property type="match status" value="1"/>
</dbReference>
<keyword evidence="2" id="KW-0479">Metal-binding</keyword>
<feature type="region of interest" description="Disordered" evidence="7">
    <location>
        <begin position="233"/>
        <end position="252"/>
    </location>
</feature>
<feature type="domain" description="Plastocyanin-like" evidence="11">
    <location>
        <begin position="38"/>
        <end position="147"/>
    </location>
</feature>
<evidence type="ECO:0000256" key="5">
    <source>
        <dbReference type="ARBA" id="ARBA00023008"/>
    </source>
</evidence>
<evidence type="ECO:0000313" key="12">
    <source>
        <dbReference type="EMBL" id="QOD95012.1"/>
    </source>
</evidence>
<dbReference type="InterPro" id="IPR011706">
    <property type="entry name" value="Cu-oxidase_C"/>
</dbReference>
<dbReference type="Gene3D" id="2.60.40.420">
    <property type="entry name" value="Cupredoxins - blue copper proteins"/>
    <property type="match status" value="3"/>
</dbReference>
<dbReference type="InterPro" id="IPR011707">
    <property type="entry name" value="Cu-oxidase-like_N"/>
</dbReference>
<reference evidence="12" key="1">
    <citation type="journal article" date="2020" name="bioRxiv">
        <title>Eukaryotic transposable elements as cargo carriers: the forging of metal resistance in the fungus Paecilomyces variotii.</title>
        <authorList>
            <person name="Urquhart A.S."/>
            <person name="Chong N.F."/>
            <person name="Yang Y."/>
            <person name="Idnurm A."/>
        </authorList>
    </citation>
    <scope>NUCLEOTIDE SEQUENCE</scope>
    <source>
        <strain evidence="12">CBS 144490</strain>
    </source>
</reference>
<dbReference type="EMBL" id="MT022027">
    <property type="protein sequence ID" value="QOD95012.1"/>
    <property type="molecule type" value="Genomic_DNA"/>
</dbReference>
<evidence type="ECO:0000256" key="6">
    <source>
        <dbReference type="ARBA" id="ARBA00023180"/>
    </source>
</evidence>
<feature type="compositionally biased region" description="Low complexity" evidence="7">
    <location>
        <begin position="235"/>
        <end position="252"/>
    </location>
</feature>
<dbReference type="InterPro" id="IPR045087">
    <property type="entry name" value="Cu-oxidase_fam"/>
</dbReference>
<protein>
    <submittedName>
        <fullName evidence="12">McoA</fullName>
    </submittedName>
</protein>
<accession>A0A7M4CBU2</accession>
<evidence type="ECO:0000259" key="9">
    <source>
        <dbReference type="Pfam" id="PF00394"/>
    </source>
</evidence>
<comment type="similarity">
    <text evidence="1">Belongs to the multicopper oxidase family.</text>
</comment>
<gene>
    <name evidence="12" type="primary">mcoA</name>
</gene>
<evidence type="ECO:0000256" key="3">
    <source>
        <dbReference type="ARBA" id="ARBA00022729"/>
    </source>
</evidence>
<dbReference type="AlphaFoldDB" id="A0A7M4CBU2"/>
<evidence type="ECO:0000259" key="10">
    <source>
        <dbReference type="Pfam" id="PF07731"/>
    </source>
</evidence>
<sequence length="689" mass="75172">MLSIPTVVRLTTLLLVGGPQLCNAVLRQYNFTIHSGRNAPDGVSRPVYLINGQQPGPLIEVEEGDELEVFVTNNLPVENTIHWHGLLQHGTPEMDGVPGVTQYPIPPGGNFTYRFSVGDQYGFYWYHSHFRAYYDDAIRGPLLIHPATNRSRPFEKLAGDNSADLANILQAENSATNILLNDWTHETSDTIYRRYIETGAFPFCVDSLIANGQGRVTCLPEYMLQAGTGLGLGSDGNSSMSTTSSTDMPTSSSMDMGSMMARDMSMPTSTSSPMTSETTMVSMPPSSAMSFMSDVPLTPRGCTPVMNFRPGFNASSLPLDICTNTTSPLLTIPTNTTQSWLALNLVNSGSISDLSVSLDAHSLWVFAADGLYVTPQEVQVLHISLGQRYSVMIRLDQKPGDYYLRFASYPTGDMQQVIEGQAIVSYSGQNMTTTAMTMAPPIKEDPMSTWMFLNGSAMANATALDATSLEPFISIAPPIGAADVTKHFTINETGIVTWVMDGNPYTEPTVPILYGNTSDGWLANTTIQLPINSTIDIILKIAHDSMDMMGHPIHLHGHKFWILGSGTGDFSYASVLDVPQGVLNLHNPVYRDTADIPASGWLAIRFVTDNPGVWLMHCHMQWHLMSGFALVFVEGANEIQGVVKATNSTNTPALPSSTTRNTGISRYNPANLQYFILLITAWTVLMTNC</sequence>
<name>A0A7M4CBU2_BYSSP</name>
<dbReference type="PANTHER" id="PTHR11709">
    <property type="entry name" value="MULTI-COPPER OXIDASE"/>
    <property type="match status" value="1"/>
</dbReference>
<dbReference type="InterPro" id="IPR008972">
    <property type="entry name" value="Cupredoxin"/>
</dbReference>
<feature type="chain" id="PRO_5029556427" evidence="8">
    <location>
        <begin position="25"/>
        <end position="689"/>
    </location>
</feature>
<dbReference type="GO" id="GO:0005507">
    <property type="term" value="F:copper ion binding"/>
    <property type="evidence" value="ECO:0007669"/>
    <property type="project" value="InterPro"/>
</dbReference>
<keyword evidence="4" id="KW-0560">Oxidoreductase</keyword>
<keyword evidence="6" id="KW-0325">Glycoprotein</keyword>
<proteinExistence type="inferred from homology"/>
<evidence type="ECO:0000256" key="2">
    <source>
        <dbReference type="ARBA" id="ARBA00022723"/>
    </source>
</evidence>
<dbReference type="SUPFAM" id="SSF49503">
    <property type="entry name" value="Cupredoxins"/>
    <property type="match status" value="3"/>
</dbReference>
<keyword evidence="5" id="KW-0186">Copper</keyword>
<dbReference type="InterPro" id="IPR001117">
    <property type="entry name" value="Cu-oxidase_2nd"/>
</dbReference>
<dbReference type="Pfam" id="PF07731">
    <property type="entry name" value="Cu-oxidase_2"/>
    <property type="match status" value="1"/>
</dbReference>
<evidence type="ECO:0000256" key="8">
    <source>
        <dbReference type="SAM" id="SignalP"/>
    </source>
</evidence>
<keyword evidence="3 8" id="KW-0732">Signal</keyword>
<dbReference type="CDD" id="cd13850">
    <property type="entry name" value="CuRO_1_Abr2_like"/>
    <property type="match status" value="1"/>
</dbReference>
<evidence type="ECO:0000256" key="7">
    <source>
        <dbReference type="SAM" id="MobiDB-lite"/>
    </source>
</evidence>
<evidence type="ECO:0000256" key="1">
    <source>
        <dbReference type="ARBA" id="ARBA00010609"/>
    </source>
</evidence>
<dbReference type="Pfam" id="PF07732">
    <property type="entry name" value="Cu-oxidase_3"/>
    <property type="match status" value="1"/>
</dbReference>
<organism evidence="12">
    <name type="scientific">Byssochlamys spectabilis</name>
    <name type="common">Paecilomyces variotii</name>
    <dbReference type="NCBI Taxonomy" id="264951"/>
    <lineage>
        <taxon>Eukaryota</taxon>
        <taxon>Fungi</taxon>
        <taxon>Dikarya</taxon>
        <taxon>Ascomycota</taxon>
        <taxon>Pezizomycotina</taxon>
        <taxon>Eurotiomycetes</taxon>
        <taxon>Eurotiomycetidae</taxon>
        <taxon>Eurotiales</taxon>
        <taxon>Thermoascaceae</taxon>
        <taxon>Paecilomyces</taxon>
    </lineage>
</organism>